<dbReference type="RefSeq" id="WP_134430498.1">
    <property type="nucleotide sequence ID" value="NZ_CP038029.1"/>
</dbReference>
<evidence type="ECO:0000313" key="2">
    <source>
        <dbReference type="Proteomes" id="UP000192980"/>
    </source>
</evidence>
<proteinExistence type="predicted"/>
<dbReference type="AlphaFoldDB" id="A0A1X7J5B0"/>
<dbReference type="EMBL" id="FXAU01000002">
    <property type="protein sequence ID" value="SMG22662.1"/>
    <property type="molecule type" value="Genomic_DNA"/>
</dbReference>
<reference evidence="1 2" key="1">
    <citation type="submission" date="2017-04" db="EMBL/GenBank/DDBJ databases">
        <authorList>
            <person name="Afonso C.L."/>
            <person name="Miller P.J."/>
            <person name="Scott M.A."/>
            <person name="Spackman E."/>
            <person name="Goraichik I."/>
            <person name="Dimitrov K.M."/>
            <person name="Suarez D.L."/>
            <person name="Swayne D.E."/>
        </authorList>
    </citation>
    <scope>NUCLEOTIDE SEQUENCE [LARGE SCALE GENOMIC DNA]</scope>
    <source>
        <strain evidence="1 2">DSM 22418</strain>
    </source>
</reference>
<accession>A0A1X7J5B0</accession>
<organism evidence="1 2">
    <name type="scientific">Sphingobacterium psychroaquaticum</name>
    <dbReference type="NCBI Taxonomy" id="561061"/>
    <lineage>
        <taxon>Bacteria</taxon>
        <taxon>Pseudomonadati</taxon>
        <taxon>Bacteroidota</taxon>
        <taxon>Sphingobacteriia</taxon>
        <taxon>Sphingobacteriales</taxon>
        <taxon>Sphingobacteriaceae</taxon>
        <taxon>Sphingobacterium</taxon>
    </lineage>
</organism>
<evidence type="ECO:0000313" key="1">
    <source>
        <dbReference type="EMBL" id="SMG22662.1"/>
    </source>
</evidence>
<protein>
    <submittedName>
        <fullName evidence="1">Uncharacterized protein</fullName>
    </submittedName>
</protein>
<name>A0A1X7J5B0_9SPHI</name>
<keyword evidence="2" id="KW-1185">Reference proteome</keyword>
<dbReference type="STRING" id="561061.SAMN05660862_1449"/>
<sequence>MKNCLLTFAFFICFQMLSAQNAVRLNIVLNHVQNLTVNASQETTTLTYNTVEDYANGVAVVQKEHLNVFSTSPYVVKVRVVNEEFIKNGGEPGTGMLQPNVSVLAAPAAQPDGVVTEGRILSLEERAIITGDNPAFDNKFDVTYKGPGGNELIKYSEFGKVNTFTNVVLYSIEAK</sequence>
<dbReference type="Proteomes" id="UP000192980">
    <property type="component" value="Unassembled WGS sequence"/>
</dbReference>
<dbReference type="OrthoDB" id="713374at2"/>
<gene>
    <name evidence="1" type="ORF">SAMN05660862_1449</name>
</gene>